<sequence length="481" mass="54049">MKMKGKWPGLFDKSVLFLILCLWTITSSAQTAQQPDGKAIHQLSAKEAVEYARKNNYQVRKALEDIQIQHQVNREVTSNALPQVNGSAGINHFPQVAVQSFPNFIAMGTYGVLVDQGVKDGSGNTIVAPSDYGLINAQFGTKWTSTIGVSLNQLLFDGQVFVGLQARDAAMSFARKSAEVTEQDVIVNVYKVYFQLLIAKYQLELSHENIARFEKLFHDTREIYKNGFAEKLDVDKVSVTLTNLRTDSLRLKTQMDNGYYGLKLLMGMPIRDSIVLTEDLTEERIKSEILDTAYNYQDRREYQLLEIGKSLNEYNVKRYKMSYLPTLSAVGQLNTAAQRNQFDFFSAGGQWFANSLIGVSINVPIFDGFRKDALIRQAKSAVKKTEFDMEMMKLNIDNEVASSLNTFKAAVYAVDAQRSNMKVAEAVFDQTKLKYDQGLGSNTEITQTQAELRLAQTNYFAALYDATVAKIDYLKAIGKVQ</sequence>
<feature type="signal peptide" evidence="8">
    <location>
        <begin position="1"/>
        <end position="29"/>
    </location>
</feature>
<evidence type="ECO:0000313" key="10">
    <source>
        <dbReference type="Proteomes" id="UP000033121"/>
    </source>
</evidence>
<protein>
    <submittedName>
        <fullName evidence="9">Putative RND-type efflux pump outer membrane protein</fullName>
    </submittedName>
</protein>
<comment type="subcellular location">
    <subcellularLocation>
        <location evidence="1">Cell outer membrane</location>
    </subcellularLocation>
</comment>
<evidence type="ECO:0000256" key="7">
    <source>
        <dbReference type="ARBA" id="ARBA00023237"/>
    </source>
</evidence>
<evidence type="ECO:0000256" key="8">
    <source>
        <dbReference type="SAM" id="SignalP"/>
    </source>
</evidence>
<dbReference type="Pfam" id="PF02321">
    <property type="entry name" value="OEP"/>
    <property type="match status" value="2"/>
</dbReference>
<keyword evidence="10" id="KW-1185">Reference proteome</keyword>
<name>A0A0E9MXK2_9BACT</name>
<keyword evidence="8" id="KW-0732">Signal</keyword>
<dbReference type="Gene3D" id="1.20.1600.10">
    <property type="entry name" value="Outer membrane efflux proteins (OEP)"/>
    <property type="match status" value="1"/>
</dbReference>
<keyword evidence="3" id="KW-0813">Transport</keyword>
<dbReference type="GO" id="GO:1990281">
    <property type="term" value="C:efflux pump complex"/>
    <property type="evidence" value="ECO:0007669"/>
    <property type="project" value="TreeGrafter"/>
</dbReference>
<dbReference type="OrthoDB" id="367883at2"/>
<dbReference type="STRING" id="1220578.FPE01S_01_08700"/>
<gene>
    <name evidence="9" type="ORF">FPE01S_01_08700</name>
</gene>
<dbReference type="InterPro" id="IPR003423">
    <property type="entry name" value="OMP_efflux"/>
</dbReference>
<keyword evidence="6" id="KW-0472">Membrane</keyword>
<dbReference type="GO" id="GO:0009279">
    <property type="term" value="C:cell outer membrane"/>
    <property type="evidence" value="ECO:0007669"/>
    <property type="project" value="UniProtKB-SubCell"/>
</dbReference>
<evidence type="ECO:0000256" key="4">
    <source>
        <dbReference type="ARBA" id="ARBA00022452"/>
    </source>
</evidence>
<evidence type="ECO:0000256" key="1">
    <source>
        <dbReference type="ARBA" id="ARBA00004442"/>
    </source>
</evidence>
<keyword evidence="5" id="KW-0812">Transmembrane</keyword>
<comment type="similarity">
    <text evidence="2">Belongs to the outer membrane factor (OMF) (TC 1.B.17) family.</text>
</comment>
<dbReference type="SUPFAM" id="SSF56954">
    <property type="entry name" value="Outer membrane efflux proteins (OEP)"/>
    <property type="match status" value="1"/>
</dbReference>
<reference evidence="9 10" key="1">
    <citation type="submission" date="2015-04" db="EMBL/GenBank/DDBJ databases">
        <title>Whole genome shotgun sequence of Flavihumibacter petaseus NBRC 106054.</title>
        <authorList>
            <person name="Miyazawa S."/>
            <person name="Hosoyama A."/>
            <person name="Hashimoto M."/>
            <person name="Noguchi M."/>
            <person name="Tsuchikane K."/>
            <person name="Ohji S."/>
            <person name="Yamazoe A."/>
            <person name="Ichikawa N."/>
            <person name="Kimura A."/>
            <person name="Fujita N."/>
        </authorList>
    </citation>
    <scope>NUCLEOTIDE SEQUENCE [LARGE SCALE GENOMIC DNA]</scope>
    <source>
        <strain evidence="9 10">NBRC 106054</strain>
    </source>
</reference>
<dbReference type="GO" id="GO:0015288">
    <property type="term" value="F:porin activity"/>
    <property type="evidence" value="ECO:0007669"/>
    <property type="project" value="TreeGrafter"/>
</dbReference>
<proteinExistence type="inferred from homology"/>
<evidence type="ECO:0000313" key="9">
    <source>
        <dbReference type="EMBL" id="GAO41855.1"/>
    </source>
</evidence>
<dbReference type="PANTHER" id="PTHR30026">
    <property type="entry name" value="OUTER MEMBRANE PROTEIN TOLC"/>
    <property type="match status" value="1"/>
</dbReference>
<dbReference type="GO" id="GO:0015562">
    <property type="term" value="F:efflux transmembrane transporter activity"/>
    <property type="evidence" value="ECO:0007669"/>
    <property type="project" value="InterPro"/>
</dbReference>
<comment type="caution">
    <text evidence="9">The sequence shown here is derived from an EMBL/GenBank/DDBJ whole genome shotgun (WGS) entry which is preliminary data.</text>
</comment>
<evidence type="ECO:0000256" key="6">
    <source>
        <dbReference type="ARBA" id="ARBA00023136"/>
    </source>
</evidence>
<keyword evidence="4" id="KW-1134">Transmembrane beta strand</keyword>
<evidence type="ECO:0000256" key="2">
    <source>
        <dbReference type="ARBA" id="ARBA00007613"/>
    </source>
</evidence>
<dbReference type="EMBL" id="BBWV01000001">
    <property type="protein sequence ID" value="GAO41855.1"/>
    <property type="molecule type" value="Genomic_DNA"/>
</dbReference>
<accession>A0A0E9MXK2</accession>
<feature type="chain" id="PRO_5002429598" evidence="8">
    <location>
        <begin position="30"/>
        <end position="481"/>
    </location>
</feature>
<dbReference type="InterPro" id="IPR051906">
    <property type="entry name" value="TolC-like"/>
</dbReference>
<organism evidence="9 10">
    <name type="scientific">Flavihumibacter petaseus NBRC 106054</name>
    <dbReference type="NCBI Taxonomy" id="1220578"/>
    <lineage>
        <taxon>Bacteria</taxon>
        <taxon>Pseudomonadati</taxon>
        <taxon>Bacteroidota</taxon>
        <taxon>Chitinophagia</taxon>
        <taxon>Chitinophagales</taxon>
        <taxon>Chitinophagaceae</taxon>
        <taxon>Flavihumibacter</taxon>
    </lineage>
</organism>
<dbReference type="RefSeq" id="WP_052955506.1">
    <property type="nucleotide sequence ID" value="NZ_BBWV01000001.1"/>
</dbReference>
<dbReference type="Proteomes" id="UP000033121">
    <property type="component" value="Unassembled WGS sequence"/>
</dbReference>
<evidence type="ECO:0000256" key="5">
    <source>
        <dbReference type="ARBA" id="ARBA00022692"/>
    </source>
</evidence>
<dbReference type="AlphaFoldDB" id="A0A0E9MXK2"/>
<evidence type="ECO:0000256" key="3">
    <source>
        <dbReference type="ARBA" id="ARBA00022448"/>
    </source>
</evidence>
<dbReference type="PANTHER" id="PTHR30026:SF20">
    <property type="entry name" value="OUTER MEMBRANE PROTEIN TOLC"/>
    <property type="match status" value="1"/>
</dbReference>
<keyword evidence="7" id="KW-0998">Cell outer membrane</keyword>